<proteinExistence type="predicted"/>
<comment type="caution">
    <text evidence="1">The sequence shown here is derived from an EMBL/GenBank/DDBJ whole genome shotgun (WGS) entry which is preliminary data.</text>
</comment>
<name>A0A1L8D217_9THEO</name>
<organism evidence="1 2">
    <name type="scientific">Carboxydothermus islandicus</name>
    <dbReference type="NCBI Taxonomy" id="661089"/>
    <lineage>
        <taxon>Bacteria</taxon>
        <taxon>Bacillati</taxon>
        <taxon>Bacillota</taxon>
        <taxon>Clostridia</taxon>
        <taxon>Thermoanaerobacterales</taxon>
        <taxon>Thermoanaerobacteraceae</taxon>
        <taxon>Carboxydothermus</taxon>
    </lineage>
</organism>
<protein>
    <submittedName>
        <fullName evidence="1">Uncharacterized protein</fullName>
    </submittedName>
</protein>
<dbReference type="EMBL" id="BDJL01000035">
    <property type="protein sequence ID" value="GAV25218.1"/>
    <property type="molecule type" value="Genomic_DNA"/>
</dbReference>
<gene>
    <name evidence="1" type="ORF">ciss_11510</name>
</gene>
<evidence type="ECO:0000313" key="1">
    <source>
        <dbReference type="EMBL" id="GAV25218.1"/>
    </source>
</evidence>
<reference evidence="2" key="1">
    <citation type="submission" date="2016-12" db="EMBL/GenBank/DDBJ databases">
        <title>Draft Genome Sequences od Carboxydothermus pertinax and islandicus, Hydrogenogenic Carboxydotrophic Bacteria.</title>
        <authorList>
            <person name="Fukuyama Y."/>
            <person name="Ohmae K."/>
            <person name="Yoneda Y."/>
            <person name="Yoshida T."/>
            <person name="Sako Y."/>
        </authorList>
    </citation>
    <scope>NUCLEOTIDE SEQUENCE [LARGE SCALE GENOMIC DNA]</scope>
    <source>
        <strain evidence="2">SET</strain>
    </source>
</reference>
<keyword evidence="2" id="KW-1185">Reference proteome</keyword>
<evidence type="ECO:0000313" key="2">
    <source>
        <dbReference type="Proteomes" id="UP000187338"/>
    </source>
</evidence>
<sequence length="55" mass="6473">MPRNLWAGVKLRYNKRVEKDLKGFLIYKTGILYEGFERIKGFILEILNQEGEKGV</sequence>
<accession>A0A1L8D217</accession>
<dbReference type="Proteomes" id="UP000187338">
    <property type="component" value="Unassembled WGS sequence"/>
</dbReference>
<dbReference type="AlphaFoldDB" id="A0A1L8D217"/>